<proteinExistence type="predicted"/>
<evidence type="ECO:0000313" key="1">
    <source>
        <dbReference type="EMBL" id="PSJ91078.1"/>
    </source>
</evidence>
<protein>
    <recommendedName>
        <fullName evidence="3">Rha family transcriptional regulator</fullName>
    </recommendedName>
</protein>
<evidence type="ECO:0008006" key="3">
    <source>
        <dbReference type="Google" id="ProtNLM"/>
    </source>
</evidence>
<organism evidence="1 2">
    <name type="scientific">Brevibacillus fortis</name>
    <dbReference type="NCBI Taxonomy" id="2126352"/>
    <lineage>
        <taxon>Bacteria</taxon>
        <taxon>Bacillati</taxon>
        <taxon>Bacillota</taxon>
        <taxon>Bacilli</taxon>
        <taxon>Bacillales</taxon>
        <taxon>Paenibacillaceae</taxon>
        <taxon>Brevibacillus</taxon>
    </lineage>
</organism>
<accession>A0A2P7UVR9</accession>
<keyword evidence="2" id="KW-1185">Reference proteome</keyword>
<dbReference type="InterPro" id="IPR014054">
    <property type="entry name" value="Phage_regulatory_Rha"/>
</dbReference>
<dbReference type="OrthoDB" id="9812611at2"/>
<comment type="caution">
    <text evidence="1">The sequence shown here is derived from an EMBL/GenBank/DDBJ whole genome shotgun (WGS) entry which is preliminary data.</text>
</comment>
<sequence>MKSLTIINQNGHLLVDSREVAEMVSVRHADLLEKIGGYKRHLENGNFRSQDFSIHSTYRVEGNYKTYDCFLLTRKGCDMVANKMTGEKGVHFTASYVTKFEEMERAIQQPFTGLSQEVRAIFFLDKKTQEIESRVQRLENNKTIDYGQQFCKMQQGSKWSRY</sequence>
<dbReference type="Pfam" id="PF09669">
    <property type="entry name" value="Phage_pRha"/>
    <property type="match status" value="1"/>
</dbReference>
<dbReference type="RefSeq" id="WP_106840605.1">
    <property type="nucleotide sequence ID" value="NZ_JBCNIW010000025.1"/>
</dbReference>
<dbReference type="EMBL" id="PXZM01000036">
    <property type="protein sequence ID" value="PSJ91078.1"/>
    <property type="molecule type" value="Genomic_DNA"/>
</dbReference>
<evidence type="ECO:0000313" key="2">
    <source>
        <dbReference type="Proteomes" id="UP000240419"/>
    </source>
</evidence>
<dbReference type="AlphaFoldDB" id="A0A2P7UVR9"/>
<dbReference type="Proteomes" id="UP000240419">
    <property type="component" value="Unassembled WGS sequence"/>
</dbReference>
<gene>
    <name evidence="1" type="ORF">C7R93_20735</name>
</gene>
<reference evidence="1 2" key="1">
    <citation type="submission" date="2018-03" db="EMBL/GenBank/DDBJ databases">
        <title>Brevisbacillus phylogenomics.</title>
        <authorList>
            <person name="Dunlap C."/>
        </authorList>
    </citation>
    <scope>NUCLEOTIDE SEQUENCE [LARGE SCALE GENOMIC DNA]</scope>
    <source>
        <strain evidence="1 2">NRRL NRS-1210</strain>
    </source>
</reference>
<name>A0A2P7UVR9_9BACL</name>